<accession>A0A2W1BB01</accession>
<sequence>MYSSSDEDEDALALLQIINLQQRPRRYWIHPVWRNAEEHRYYKIMETLYEYPDRFRTVYKMSLECYHIVLSKVREGLRKQVTNWRKPISPEERLLITLR</sequence>
<evidence type="ECO:0008006" key="3">
    <source>
        <dbReference type="Google" id="ProtNLM"/>
    </source>
</evidence>
<keyword evidence="2" id="KW-1185">Reference proteome</keyword>
<dbReference type="EMBL" id="KZ150325">
    <property type="protein sequence ID" value="PZC71385.1"/>
    <property type="molecule type" value="Genomic_DNA"/>
</dbReference>
<dbReference type="AlphaFoldDB" id="A0A2W1BB01"/>
<reference evidence="1 2" key="1">
    <citation type="journal article" date="2017" name="BMC Biol.">
        <title>Genomic innovations, transcriptional plasticity and gene loss underlying the evolution and divergence of two highly polyphagous and invasive Helicoverpa pest species.</title>
        <authorList>
            <person name="Pearce S.L."/>
            <person name="Clarke D.F."/>
            <person name="East P.D."/>
            <person name="Elfekih S."/>
            <person name="Gordon K.H."/>
            <person name="Jermiin L.S."/>
            <person name="McGaughran A."/>
            <person name="Oakeshott J.G."/>
            <person name="Papanikolaou A."/>
            <person name="Perera O.P."/>
            <person name="Rane R.V."/>
            <person name="Richards S."/>
            <person name="Tay W.T."/>
            <person name="Walsh T.K."/>
            <person name="Anderson A."/>
            <person name="Anderson C.J."/>
            <person name="Asgari S."/>
            <person name="Board P.G."/>
            <person name="Bretschneider A."/>
            <person name="Campbell P.M."/>
            <person name="Chertemps T."/>
            <person name="Christeller J.T."/>
            <person name="Coppin C.W."/>
            <person name="Downes S.J."/>
            <person name="Duan G."/>
            <person name="Farnsworth C.A."/>
            <person name="Good R.T."/>
            <person name="Han L.B."/>
            <person name="Han Y.C."/>
            <person name="Hatje K."/>
            <person name="Horne I."/>
            <person name="Huang Y.P."/>
            <person name="Hughes D.S."/>
            <person name="Jacquin-Joly E."/>
            <person name="James W."/>
            <person name="Jhangiani S."/>
            <person name="Kollmar M."/>
            <person name="Kuwar S.S."/>
            <person name="Li S."/>
            <person name="Liu N.Y."/>
            <person name="Maibeche M.T."/>
            <person name="Miller J.R."/>
            <person name="Montagne N."/>
            <person name="Perry T."/>
            <person name="Qu J."/>
            <person name="Song S.V."/>
            <person name="Sutton G.G."/>
            <person name="Vogel H."/>
            <person name="Walenz B.P."/>
            <person name="Xu W."/>
            <person name="Zhang H.J."/>
            <person name="Zou Z."/>
            <person name="Batterham P."/>
            <person name="Edwards O.R."/>
            <person name="Feyereisen R."/>
            <person name="Gibbs R.A."/>
            <person name="Heckel D.G."/>
            <person name="McGrath A."/>
            <person name="Robin C."/>
            <person name="Scherer S.E."/>
            <person name="Worley K.C."/>
            <person name="Wu Y.D."/>
        </authorList>
    </citation>
    <scope>NUCLEOTIDE SEQUENCE [LARGE SCALE GENOMIC DNA]</scope>
    <source>
        <strain evidence="1">Harm_GR_Male_#8</strain>
        <tissue evidence="1">Whole organism</tissue>
    </source>
</reference>
<evidence type="ECO:0000313" key="1">
    <source>
        <dbReference type="EMBL" id="PZC71385.1"/>
    </source>
</evidence>
<evidence type="ECO:0000313" key="2">
    <source>
        <dbReference type="Proteomes" id="UP000249218"/>
    </source>
</evidence>
<dbReference type="Proteomes" id="UP000249218">
    <property type="component" value="Unassembled WGS sequence"/>
</dbReference>
<protein>
    <recommendedName>
        <fullName evidence="3">Protein ALP1-like</fullName>
    </recommendedName>
</protein>
<organism evidence="1 2">
    <name type="scientific">Helicoverpa armigera</name>
    <name type="common">Cotton bollworm</name>
    <name type="synonym">Heliothis armigera</name>
    <dbReference type="NCBI Taxonomy" id="29058"/>
    <lineage>
        <taxon>Eukaryota</taxon>
        <taxon>Metazoa</taxon>
        <taxon>Ecdysozoa</taxon>
        <taxon>Arthropoda</taxon>
        <taxon>Hexapoda</taxon>
        <taxon>Insecta</taxon>
        <taxon>Pterygota</taxon>
        <taxon>Neoptera</taxon>
        <taxon>Endopterygota</taxon>
        <taxon>Lepidoptera</taxon>
        <taxon>Glossata</taxon>
        <taxon>Ditrysia</taxon>
        <taxon>Noctuoidea</taxon>
        <taxon>Noctuidae</taxon>
        <taxon>Heliothinae</taxon>
        <taxon>Helicoverpa</taxon>
    </lineage>
</organism>
<proteinExistence type="predicted"/>
<name>A0A2W1BB01_HELAM</name>
<gene>
    <name evidence="1" type="primary">HaOG213510</name>
    <name evidence="1" type="ORF">B5X24_HaOG213510</name>
</gene>